<protein>
    <submittedName>
        <fullName evidence="2">Uncharacterized protein</fullName>
    </submittedName>
</protein>
<sequence length="25" mass="2563">MFSKANKTKVTAAPTRAAPSLVSAD</sequence>
<proteinExistence type="predicted"/>
<evidence type="ECO:0000256" key="1">
    <source>
        <dbReference type="SAM" id="MobiDB-lite"/>
    </source>
</evidence>
<accession>A0A382HVX2</accession>
<gene>
    <name evidence="2" type="ORF">METZ01_LOCUS244282</name>
</gene>
<feature type="non-terminal residue" evidence="2">
    <location>
        <position position="25"/>
    </location>
</feature>
<organism evidence="2">
    <name type="scientific">marine metagenome</name>
    <dbReference type="NCBI Taxonomy" id="408172"/>
    <lineage>
        <taxon>unclassified sequences</taxon>
        <taxon>metagenomes</taxon>
        <taxon>ecological metagenomes</taxon>
    </lineage>
</organism>
<reference evidence="2" key="1">
    <citation type="submission" date="2018-05" db="EMBL/GenBank/DDBJ databases">
        <authorList>
            <person name="Lanie J.A."/>
            <person name="Ng W.-L."/>
            <person name="Kazmierczak K.M."/>
            <person name="Andrzejewski T.M."/>
            <person name="Davidsen T.M."/>
            <person name="Wayne K.J."/>
            <person name="Tettelin H."/>
            <person name="Glass J.I."/>
            <person name="Rusch D."/>
            <person name="Podicherti R."/>
            <person name="Tsui H.-C.T."/>
            <person name="Winkler M.E."/>
        </authorList>
    </citation>
    <scope>NUCLEOTIDE SEQUENCE</scope>
</reference>
<evidence type="ECO:0000313" key="2">
    <source>
        <dbReference type="EMBL" id="SVB91428.1"/>
    </source>
</evidence>
<name>A0A382HVX2_9ZZZZ</name>
<feature type="region of interest" description="Disordered" evidence="1">
    <location>
        <begin position="1"/>
        <end position="25"/>
    </location>
</feature>
<dbReference type="EMBL" id="UINC01063614">
    <property type="protein sequence ID" value="SVB91428.1"/>
    <property type="molecule type" value="Genomic_DNA"/>
</dbReference>
<dbReference type="AlphaFoldDB" id="A0A382HVX2"/>